<reference evidence="1" key="2">
    <citation type="journal article" date="2022" name="BMC Genomics">
        <title>Comparative genome analysis of mycobacteria focusing on tRNA and non-coding RNA.</title>
        <authorList>
            <person name="Behra P.R.K."/>
            <person name="Pettersson B.M.F."/>
            <person name="Ramesh M."/>
            <person name="Das S."/>
            <person name="Dasgupta S."/>
            <person name="Kirsebom L.A."/>
        </authorList>
    </citation>
    <scope>NUCLEOTIDE SEQUENCE</scope>
    <source>
        <strain evidence="1">DSM 45439</strain>
    </source>
</reference>
<sequence length="141" mass="16017">MREEFLNGVRAVVEPLLIQLGFQLDEYGDVDVHGRKASVVYFRSNDCKIQVYDAPREGEINCMIAPLDAANVIGLYDRSGKWQYLPRFAIRQGVSLDEIMSDSRTVDFPTTHQWLESVRDRIQKYFPVAHQGVLGMGGPNI</sequence>
<comment type="caution">
    <text evidence="1">The sequence shown here is derived from an EMBL/GenBank/DDBJ whole genome shotgun (WGS) entry which is preliminary data.</text>
</comment>
<evidence type="ECO:0000313" key="1">
    <source>
        <dbReference type="EMBL" id="MCV6988603.1"/>
    </source>
</evidence>
<dbReference type="EMBL" id="JACKTG010000011">
    <property type="protein sequence ID" value="MCV6988603.1"/>
    <property type="molecule type" value="Genomic_DNA"/>
</dbReference>
<organism evidence="1 2">
    <name type="scientific">Mycobacterium bouchedurhonense</name>
    <dbReference type="NCBI Taxonomy" id="701041"/>
    <lineage>
        <taxon>Bacteria</taxon>
        <taxon>Bacillati</taxon>
        <taxon>Actinomycetota</taxon>
        <taxon>Actinomycetes</taxon>
        <taxon>Mycobacteriales</taxon>
        <taxon>Mycobacteriaceae</taxon>
        <taxon>Mycobacterium</taxon>
        <taxon>Mycobacterium avium complex (MAC)</taxon>
    </lineage>
</organism>
<reference evidence="1" key="1">
    <citation type="submission" date="2020-07" db="EMBL/GenBank/DDBJ databases">
        <authorList>
            <person name="Pettersson B.M.F."/>
            <person name="Behra P.R.K."/>
            <person name="Ramesh M."/>
            <person name="Das S."/>
            <person name="Dasgupta S."/>
            <person name="Kirsebom L.A."/>
        </authorList>
    </citation>
    <scope>NUCLEOTIDE SEQUENCE</scope>
    <source>
        <strain evidence="1">DSM 45439</strain>
    </source>
</reference>
<gene>
    <name evidence="1" type="ORF">H7I91_04640</name>
</gene>
<evidence type="ECO:0000313" key="2">
    <source>
        <dbReference type="Proteomes" id="UP001207588"/>
    </source>
</evidence>
<dbReference type="Proteomes" id="UP001207588">
    <property type="component" value="Unassembled WGS sequence"/>
</dbReference>
<proteinExistence type="predicted"/>
<accession>A0AAW5S273</accession>
<evidence type="ECO:0008006" key="3">
    <source>
        <dbReference type="Google" id="ProtNLM"/>
    </source>
</evidence>
<dbReference type="RefSeq" id="WP_137453421.1">
    <property type="nucleotide sequence ID" value="NZ_JACKTG010000011.1"/>
</dbReference>
<dbReference type="AlphaFoldDB" id="A0AAW5S273"/>
<name>A0AAW5S273_MYCBC</name>
<protein>
    <recommendedName>
        <fullName evidence="3">Immunity protein 63 domain-containing protein</fullName>
    </recommendedName>
</protein>